<dbReference type="RefSeq" id="WP_198474931.1">
    <property type="nucleotide sequence ID" value="NZ_JADGMQ010000002.1"/>
</dbReference>
<keyword evidence="2" id="KW-1185">Reference proteome</keyword>
<organism evidence="1 2">
    <name type="scientific">Aquamicrobium zhengzhouense</name>
    <dbReference type="NCBI Taxonomy" id="2781738"/>
    <lineage>
        <taxon>Bacteria</taxon>
        <taxon>Pseudomonadati</taxon>
        <taxon>Pseudomonadota</taxon>
        <taxon>Alphaproteobacteria</taxon>
        <taxon>Hyphomicrobiales</taxon>
        <taxon>Phyllobacteriaceae</taxon>
        <taxon>Aquamicrobium</taxon>
    </lineage>
</organism>
<name>A0ABS0S9R1_9HYPH</name>
<comment type="caution">
    <text evidence="1">The sequence shown here is derived from an EMBL/GenBank/DDBJ whole genome shotgun (WGS) entry which is preliminary data.</text>
</comment>
<dbReference type="Proteomes" id="UP000601789">
    <property type="component" value="Unassembled WGS sequence"/>
</dbReference>
<dbReference type="EMBL" id="JADGMQ010000002">
    <property type="protein sequence ID" value="MBI1620024.1"/>
    <property type="molecule type" value="Genomic_DNA"/>
</dbReference>
<reference evidence="1 2" key="1">
    <citation type="submission" date="2020-10" db="EMBL/GenBank/DDBJ databases">
        <title>Aquamicrobium zhengzhouensis sp. nov., a exopolysaccharide producing bacterium isolated from farmland soil.</title>
        <authorList>
            <person name="Wang X."/>
        </authorList>
    </citation>
    <scope>NUCLEOTIDE SEQUENCE [LARGE SCALE GENOMIC DNA]</scope>
    <source>
        <strain evidence="2">cd-1</strain>
    </source>
</reference>
<protein>
    <recommendedName>
        <fullName evidence="3">Tail assembly protein</fullName>
    </recommendedName>
</protein>
<evidence type="ECO:0000313" key="2">
    <source>
        <dbReference type="Proteomes" id="UP000601789"/>
    </source>
</evidence>
<gene>
    <name evidence="1" type="ORF">IOD40_05015</name>
</gene>
<evidence type="ECO:0000313" key="1">
    <source>
        <dbReference type="EMBL" id="MBI1620024.1"/>
    </source>
</evidence>
<proteinExistence type="predicted"/>
<accession>A0ABS0S9R1</accession>
<sequence>MNFLWAIGMLVASYFIQVALAPKPEVPKPVSLEDFDFPQVDEGTPQSVVFGDVWISDWHVLWYGNMRVSEVKSGSGKK</sequence>
<evidence type="ECO:0008006" key="3">
    <source>
        <dbReference type="Google" id="ProtNLM"/>
    </source>
</evidence>